<dbReference type="EMBL" id="OCMF01000006">
    <property type="protein sequence ID" value="SOC81573.1"/>
    <property type="molecule type" value="Genomic_DNA"/>
</dbReference>
<dbReference type="OrthoDB" id="5917775at2"/>
<name>A0A285X8C6_9FLAO</name>
<evidence type="ECO:0000313" key="1">
    <source>
        <dbReference type="EMBL" id="SOC81573.1"/>
    </source>
</evidence>
<sequence length="317" mass="37259">MKKNISFVSHLGVIDKSLTADDLKMAFLWYDEIVWENLRVDLIDRFYDNFFEKNKLPNQYQKDFTDVLIPLSKRIKLENIPDRQQIGYPRNYNSSKYYHYPNPSTPEEYAHNFLLRQAENQYNVNIIEDKAVQAVEGWARSAIDNIVRWEFISQEFPSYFLANQIEKDARLALSEFNNKNGKTSPIILFKESIPSLEKVPWFSIIELKRKGRFDSLKKKMERILILSDNDLESARITLEREEITSYDEIIEQFRPKIKSTSIEAVLSNIPTGPIPNPISIYSGGKSIYKEINKGIKYNWLYQLRDIKSHIAKSELNK</sequence>
<evidence type="ECO:0000313" key="2">
    <source>
        <dbReference type="Proteomes" id="UP000219193"/>
    </source>
</evidence>
<accession>A0A285X8C6</accession>
<reference evidence="2" key="1">
    <citation type="submission" date="2017-09" db="EMBL/GenBank/DDBJ databases">
        <authorList>
            <person name="Varghese N."/>
            <person name="Submissions S."/>
        </authorList>
    </citation>
    <scope>NUCLEOTIDE SEQUENCE [LARGE SCALE GENOMIC DNA]</scope>
    <source>
        <strain evidence="2">CGMCC 1.12641</strain>
    </source>
</reference>
<dbReference type="Proteomes" id="UP000219193">
    <property type="component" value="Unassembled WGS sequence"/>
</dbReference>
<dbReference type="RefSeq" id="WP_097057355.1">
    <property type="nucleotide sequence ID" value="NZ_OCMF01000006.1"/>
</dbReference>
<gene>
    <name evidence="1" type="ORF">SAMN06296241_3152</name>
</gene>
<proteinExistence type="predicted"/>
<dbReference type="AlphaFoldDB" id="A0A285X8C6"/>
<protein>
    <submittedName>
        <fullName evidence="1">Uncharacterized protein</fullName>
    </submittedName>
</protein>
<keyword evidence="2" id="KW-1185">Reference proteome</keyword>
<organism evidence="1 2">
    <name type="scientific">Salinimicrobium sediminis</name>
    <dbReference type="NCBI Taxonomy" id="1343891"/>
    <lineage>
        <taxon>Bacteria</taxon>
        <taxon>Pseudomonadati</taxon>
        <taxon>Bacteroidota</taxon>
        <taxon>Flavobacteriia</taxon>
        <taxon>Flavobacteriales</taxon>
        <taxon>Flavobacteriaceae</taxon>
        <taxon>Salinimicrobium</taxon>
    </lineage>
</organism>